<evidence type="ECO:0000313" key="1">
    <source>
        <dbReference type="EMBL" id="CAF1251160.1"/>
    </source>
</evidence>
<organism evidence="1 3">
    <name type="scientific">Rotaria magnacalcarata</name>
    <dbReference type="NCBI Taxonomy" id="392030"/>
    <lineage>
        <taxon>Eukaryota</taxon>
        <taxon>Metazoa</taxon>
        <taxon>Spiralia</taxon>
        <taxon>Gnathifera</taxon>
        <taxon>Rotifera</taxon>
        <taxon>Eurotatoria</taxon>
        <taxon>Bdelloidea</taxon>
        <taxon>Philodinida</taxon>
        <taxon>Philodinidae</taxon>
        <taxon>Rotaria</taxon>
    </lineage>
</organism>
<dbReference type="EMBL" id="CAJNOV010006569">
    <property type="protein sequence ID" value="CAF1251160.1"/>
    <property type="molecule type" value="Genomic_DNA"/>
</dbReference>
<sequence length="36" mass="4199">KFAQWSKNSGYAADKDPIYSSLTMQDDKRNQYVVSR</sequence>
<dbReference type="EMBL" id="CAJOBH010018989">
    <property type="protein sequence ID" value="CAF4209693.1"/>
    <property type="molecule type" value="Genomic_DNA"/>
</dbReference>
<dbReference type="Proteomes" id="UP000681967">
    <property type="component" value="Unassembled WGS sequence"/>
</dbReference>
<accession>A0A815A148</accession>
<evidence type="ECO:0000313" key="2">
    <source>
        <dbReference type="EMBL" id="CAF4209693.1"/>
    </source>
</evidence>
<name>A0A815A148_9BILA</name>
<evidence type="ECO:0000313" key="3">
    <source>
        <dbReference type="Proteomes" id="UP000663855"/>
    </source>
</evidence>
<protein>
    <submittedName>
        <fullName evidence="1">Uncharacterized protein</fullName>
    </submittedName>
</protein>
<feature type="non-terminal residue" evidence="1">
    <location>
        <position position="1"/>
    </location>
</feature>
<comment type="caution">
    <text evidence="1">The sequence shown here is derived from an EMBL/GenBank/DDBJ whole genome shotgun (WGS) entry which is preliminary data.</text>
</comment>
<dbReference type="Proteomes" id="UP000663855">
    <property type="component" value="Unassembled WGS sequence"/>
</dbReference>
<gene>
    <name evidence="2" type="ORF">BYL167_LOCUS23956</name>
    <name evidence="1" type="ORF">CJN711_LOCUS14494</name>
</gene>
<proteinExistence type="predicted"/>
<reference evidence="1" key="1">
    <citation type="submission" date="2021-02" db="EMBL/GenBank/DDBJ databases">
        <authorList>
            <person name="Nowell W R."/>
        </authorList>
    </citation>
    <scope>NUCLEOTIDE SEQUENCE</scope>
</reference>
<dbReference type="AlphaFoldDB" id="A0A815A148"/>